<dbReference type="InterPro" id="IPR038567">
    <property type="entry name" value="T_Elf1_sf"/>
</dbReference>
<dbReference type="Pfam" id="PF05129">
    <property type="entry name" value="Zn_ribbon_Elf1"/>
    <property type="match status" value="1"/>
</dbReference>
<reference evidence="12" key="1">
    <citation type="submission" date="2021-02" db="EMBL/GenBank/DDBJ databases">
        <authorList>
            <person name="Nowell W R."/>
        </authorList>
    </citation>
    <scope>NUCLEOTIDE SEQUENCE</scope>
</reference>
<evidence type="ECO:0000313" key="16">
    <source>
        <dbReference type="Proteomes" id="UP000663829"/>
    </source>
</evidence>
<keyword evidence="7 11" id="KW-0862">Zinc</keyword>
<dbReference type="Proteomes" id="UP000681722">
    <property type="component" value="Unassembled WGS sequence"/>
</dbReference>
<evidence type="ECO:0000313" key="14">
    <source>
        <dbReference type="EMBL" id="CAF3859809.1"/>
    </source>
</evidence>
<dbReference type="GO" id="GO:0006368">
    <property type="term" value="P:transcription elongation by RNA polymerase II"/>
    <property type="evidence" value="ECO:0007669"/>
    <property type="project" value="TreeGrafter"/>
</dbReference>
<comment type="caution">
    <text evidence="12">The sequence shown here is derived from an EMBL/GenBank/DDBJ whole genome shotgun (WGS) entry which is preliminary data.</text>
</comment>
<evidence type="ECO:0000256" key="3">
    <source>
        <dbReference type="ARBA" id="ARBA00009730"/>
    </source>
</evidence>
<dbReference type="GO" id="GO:0000993">
    <property type="term" value="F:RNA polymerase II complex binding"/>
    <property type="evidence" value="ECO:0007669"/>
    <property type="project" value="TreeGrafter"/>
</dbReference>
<dbReference type="EMBL" id="CAJOBC010005322">
    <property type="protein sequence ID" value="CAF3859809.1"/>
    <property type="molecule type" value="Genomic_DNA"/>
</dbReference>
<keyword evidence="6 11" id="KW-0863">Zinc-finger</keyword>
<dbReference type="GO" id="GO:0008023">
    <property type="term" value="C:transcription elongation factor complex"/>
    <property type="evidence" value="ECO:0007669"/>
    <property type="project" value="TreeGrafter"/>
</dbReference>
<dbReference type="EMBL" id="CAJNOK010018945">
    <property type="protein sequence ID" value="CAF1291214.1"/>
    <property type="molecule type" value="Genomic_DNA"/>
</dbReference>
<dbReference type="Proteomes" id="UP000663829">
    <property type="component" value="Unassembled WGS sequence"/>
</dbReference>
<gene>
    <name evidence="12" type="ORF">GPM918_LOCUS18432</name>
    <name evidence="13" type="ORF">OVA965_LOCUS28103</name>
    <name evidence="14" type="ORF">SRO942_LOCUS18429</name>
    <name evidence="15" type="ORF">TMI583_LOCUS28852</name>
</gene>
<dbReference type="EMBL" id="CAJNOQ010005322">
    <property type="protein sequence ID" value="CAF1094453.1"/>
    <property type="molecule type" value="Genomic_DNA"/>
</dbReference>
<evidence type="ECO:0000256" key="1">
    <source>
        <dbReference type="ARBA" id="ARBA00003357"/>
    </source>
</evidence>
<dbReference type="AlphaFoldDB" id="A0A814NL43"/>
<dbReference type="EMBL" id="CAJOBA010040515">
    <property type="protein sequence ID" value="CAF4095996.1"/>
    <property type="molecule type" value="Genomic_DNA"/>
</dbReference>
<keyword evidence="16" id="KW-1185">Reference proteome</keyword>
<dbReference type="GO" id="GO:0008270">
    <property type="term" value="F:zinc ion binding"/>
    <property type="evidence" value="ECO:0007669"/>
    <property type="project" value="UniProtKB-KW"/>
</dbReference>
<evidence type="ECO:0000256" key="4">
    <source>
        <dbReference type="ARBA" id="ARBA00014973"/>
    </source>
</evidence>
<proteinExistence type="inferred from homology"/>
<keyword evidence="8 11" id="KW-0805">Transcription regulation</keyword>
<dbReference type="PANTHER" id="PTHR20934">
    <property type="entry name" value="TRANSCRIPTION ELONGATION FACTOR 1 HOMOLOG"/>
    <property type="match status" value="1"/>
</dbReference>
<evidence type="ECO:0000256" key="8">
    <source>
        <dbReference type="ARBA" id="ARBA00023015"/>
    </source>
</evidence>
<evidence type="ECO:0000313" key="13">
    <source>
        <dbReference type="EMBL" id="CAF1291214.1"/>
    </source>
</evidence>
<dbReference type="Proteomes" id="UP000677228">
    <property type="component" value="Unassembled WGS sequence"/>
</dbReference>
<evidence type="ECO:0000256" key="7">
    <source>
        <dbReference type="ARBA" id="ARBA00022833"/>
    </source>
</evidence>
<comment type="function">
    <text evidence="1 11">Transcription elongation factor implicated in the maintenance of proper chromatin structure in actively transcribed regions.</text>
</comment>
<evidence type="ECO:0000313" key="15">
    <source>
        <dbReference type="EMBL" id="CAF4095996.1"/>
    </source>
</evidence>
<comment type="similarity">
    <text evidence="3 11">Belongs to the ELOF1 family.</text>
</comment>
<evidence type="ECO:0000256" key="5">
    <source>
        <dbReference type="ARBA" id="ARBA00022723"/>
    </source>
</evidence>
<evidence type="ECO:0000256" key="2">
    <source>
        <dbReference type="ARBA" id="ARBA00004123"/>
    </source>
</evidence>
<dbReference type="Gene3D" id="2.20.25.190">
    <property type="match status" value="1"/>
</dbReference>
<accession>A0A814NL43</accession>
<evidence type="ECO:0000256" key="9">
    <source>
        <dbReference type="ARBA" id="ARBA00023163"/>
    </source>
</evidence>
<keyword evidence="5 11" id="KW-0479">Metal-binding</keyword>
<protein>
    <recommendedName>
        <fullName evidence="4 11">Transcription elongation factor 1 homolog</fullName>
    </recommendedName>
</protein>
<name>A0A814NL43_9BILA</name>
<evidence type="ECO:0000256" key="6">
    <source>
        <dbReference type="ARBA" id="ARBA00022771"/>
    </source>
</evidence>
<evidence type="ECO:0000313" key="12">
    <source>
        <dbReference type="EMBL" id="CAF1094453.1"/>
    </source>
</evidence>
<keyword evidence="10 11" id="KW-0539">Nucleus</keyword>
<dbReference type="FunFam" id="2.20.25.190:FF:000001">
    <property type="entry name" value="Transcription elongation factor 1 homolog"/>
    <property type="match status" value="1"/>
</dbReference>
<comment type="subcellular location">
    <subcellularLocation>
        <location evidence="2 11">Nucleus</location>
    </subcellularLocation>
</comment>
<dbReference type="SUPFAM" id="SSF57783">
    <property type="entry name" value="Zinc beta-ribbon"/>
    <property type="match status" value="1"/>
</dbReference>
<evidence type="ECO:0000256" key="11">
    <source>
        <dbReference type="RuleBase" id="RU364033"/>
    </source>
</evidence>
<organism evidence="12 16">
    <name type="scientific">Didymodactylos carnosus</name>
    <dbReference type="NCBI Taxonomy" id="1234261"/>
    <lineage>
        <taxon>Eukaryota</taxon>
        <taxon>Metazoa</taxon>
        <taxon>Spiralia</taxon>
        <taxon>Gnathifera</taxon>
        <taxon>Rotifera</taxon>
        <taxon>Eurotatoria</taxon>
        <taxon>Bdelloidea</taxon>
        <taxon>Philodinida</taxon>
        <taxon>Philodinidae</taxon>
        <taxon>Didymodactylos</taxon>
    </lineage>
</organism>
<dbReference type="InterPro" id="IPR007808">
    <property type="entry name" value="Elf1"/>
</dbReference>
<dbReference type="OrthoDB" id="445983at2759"/>
<keyword evidence="9 11" id="KW-0804">Transcription</keyword>
<sequence>MGKRKSKRKPPPKQKRIKPLETYFSCPFCGHDRSCEVKIDRKANVGTIECRMCRETYSTTVHYLSEAIDVHNAWVDACEEINKEGGEERE</sequence>
<dbReference type="Proteomes" id="UP000682733">
    <property type="component" value="Unassembled WGS sequence"/>
</dbReference>
<dbReference type="PANTHER" id="PTHR20934:SF0">
    <property type="entry name" value="TRANSCRIPTION ELONGATION FACTOR 1 HOMOLOG"/>
    <property type="match status" value="1"/>
</dbReference>
<evidence type="ECO:0000256" key="10">
    <source>
        <dbReference type="ARBA" id="ARBA00023242"/>
    </source>
</evidence>